<comment type="caution">
    <text evidence="2">The sequence shown here is derived from an EMBL/GenBank/DDBJ whole genome shotgun (WGS) entry which is preliminary data.</text>
</comment>
<dbReference type="Proteomes" id="UP000703038">
    <property type="component" value="Unassembled WGS sequence"/>
</dbReference>
<accession>A0ABS2KWK1</accession>
<dbReference type="InterPro" id="IPR016181">
    <property type="entry name" value="Acyl_CoA_acyltransferase"/>
</dbReference>
<organism evidence="2 3">
    <name type="scientific">Rhodococcoides corynebacterioides</name>
    <dbReference type="NCBI Taxonomy" id="53972"/>
    <lineage>
        <taxon>Bacteria</taxon>
        <taxon>Bacillati</taxon>
        <taxon>Actinomycetota</taxon>
        <taxon>Actinomycetes</taxon>
        <taxon>Mycobacteriales</taxon>
        <taxon>Nocardiaceae</taxon>
        <taxon>Rhodococcoides</taxon>
    </lineage>
</organism>
<evidence type="ECO:0000259" key="1">
    <source>
        <dbReference type="Pfam" id="PF13480"/>
    </source>
</evidence>
<dbReference type="Pfam" id="PF13480">
    <property type="entry name" value="Acetyltransf_6"/>
    <property type="match status" value="1"/>
</dbReference>
<evidence type="ECO:0000313" key="3">
    <source>
        <dbReference type="Proteomes" id="UP000703038"/>
    </source>
</evidence>
<proteinExistence type="predicted"/>
<gene>
    <name evidence="2" type="ORF">JOE42_003025</name>
</gene>
<name>A0ABS2KWK1_9NOCA</name>
<dbReference type="SUPFAM" id="SSF55729">
    <property type="entry name" value="Acyl-CoA N-acyltransferases (Nat)"/>
    <property type="match status" value="1"/>
</dbReference>
<feature type="domain" description="BioF2-like acetyltransferase" evidence="1">
    <location>
        <begin position="177"/>
        <end position="322"/>
    </location>
</feature>
<keyword evidence="3" id="KW-1185">Reference proteome</keyword>
<evidence type="ECO:0000313" key="2">
    <source>
        <dbReference type="EMBL" id="MBM7416292.1"/>
    </source>
</evidence>
<sequence length="368" mass="40374">MIGTGSDSQNLSVRFHSATRSGAVCTDRLWEQWLDLADRVGRHVAARPEYSVGSLRLRRTRRPLIVTVHRGGHLVALAPFVVRRYGLLRIARVMGDDLGMVSEILAEDDAAVSALWSAVAGRRIGVHLDEMDERDPALRHIVDSPRWRASVNPGRPVMVIDVPQTGPGAVGLRSRGSRRRLRSTRRDFDEAGTPLSIDILSTADQLDANWDEMARLSAAGVSGQDRTDYLAPPLGDLVRSVLRREATAGRLAVATLAVGRTAAAQLFLVRSKNTFEGWLTHYDPEFADAQPGHQMMESLVDHAREIGVDRIDLGVGTNGFKEAWTTGEYRAVTVTALPTSMPGSALLVPALRRLESFSLRGLVARVRR</sequence>
<dbReference type="EMBL" id="JAFBBK010000001">
    <property type="protein sequence ID" value="MBM7416292.1"/>
    <property type="molecule type" value="Genomic_DNA"/>
</dbReference>
<dbReference type="InterPro" id="IPR038740">
    <property type="entry name" value="BioF2-like_GNAT_dom"/>
</dbReference>
<protein>
    <submittedName>
        <fullName evidence="2">CelD/BcsL family acetyltransferase involved in cellulose biosynthesis</fullName>
    </submittedName>
</protein>
<reference evidence="2 3" key="1">
    <citation type="submission" date="2021-01" db="EMBL/GenBank/DDBJ databases">
        <title>Genomics of switchgrass bacterial isolates.</title>
        <authorList>
            <person name="Shade A."/>
        </authorList>
    </citation>
    <scope>NUCLEOTIDE SEQUENCE [LARGE SCALE GENOMIC DNA]</scope>
    <source>
        <strain evidence="2 3">PvP111</strain>
    </source>
</reference>
<dbReference type="RefSeq" id="WP_204869127.1">
    <property type="nucleotide sequence ID" value="NZ_JAFBBK010000001.1"/>
</dbReference>